<reference evidence="12" key="2">
    <citation type="submission" date="2020-09" db="EMBL/GenBank/DDBJ databases">
        <authorList>
            <person name="Sun Q."/>
            <person name="Kim S."/>
        </authorList>
    </citation>
    <scope>NUCLEOTIDE SEQUENCE</scope>
    <source>
        <strain evidence="12">KCTC 12988</strain>
    </source>
</reference>
<keyword evidence="6" id="KW-0418">Kinase</keyword>
<dbReference type="InterPro" id="IPR036890">
    <property type="entry name" value="HATPase_C_sf"/>
</dbReference>
<dbReference type="EMBL" id="BMXI01000005">
    <property type="protein sequence ID" value="GHC50407.1"/>
    <property type="molecule type" value="Genomic_DNA"/>
</dbReference>
<dbReference type="Gene3D" id="3.30.565.10">
    <property type="entry name" value="Histidine kinase-like ATPase, C-terminal domain"/>
    <property type="match status" value="1"/>
</dbReference>
<dbReference type="GO" id="GO:0016020">
    <property type="term" value="C:membrane"/>
    <property type="evidence" value="ECO:0007669"/>
    <property type="project" value="InterPro"/>
</dbReference>
<feature type="region of interest" description="Disordered" evidence="9">
    <location>
        <begin position="896"/>
        <end position="930"/>
    </location>
</feature>
<proteinExistence type="predicted"/>
<dbReference type="InterPro" id="IPR013783">
    <property type="entry name" value="Ig-like_fold"/>
</dbReference>
<keyword evidence="10" id="KW-0812">Transmembrane</keyword>
<evidence type="ECO:0000256" key="5">
    <source>
        <dbReference type="ARBA" id="ARBA00022741"/>
    </source>
</evidence>
<dbReference type="Pfam" id="PF07495">
    <property type="entry name" value="Y_Y_Y"/>
    <property type="match status" value="1"/>
</dbReference>
<keyword evidence="4" id="KW-0808">Transferase</keyword>
<accession>A0A918TJG1</accession>
<comment type="caution">
    <text evidence="12">The sequence shown here is derived from an EMBL/GenBank/DDBJ whole genome shotgun (WGS) entry which is preliminary data.</text>
</comment>
<dbReference type="PANTHER" id="PTHR24421">
    <property type="entry name" value="NITRATE/NITRITE SENSOR PROTEIN NARX-RELATED"/>
    <property type="match status" value="1"/>
</dbReference>
<keyword evidence="10" id="KW-1133">Transmembrane helix</keyword>
<feature type="transmembrane region" description="Helical" evidence="10">
    <location>
        <begin position="677"/>
        <end position="698"/>
    </location>
</feature>
<comment type="catalytic activity">
    <reaction evidence="1">
        <text>ATP + protein L-histidine = ADP + protein N-phospho-L-histidine.</text>
        <dbReference type="EC" id="2.7.13.3"/>
    </reaction>
</comment>
<gene>
    <name evidence="12" type="ORF">GCM10007100_15660</name>
</gene>
<dbReference type="SUPFAM" id="SSF55874">
    <property type="entry name" value="ATPase domain of HSP90 chaperone/DNA topoisomerase II/histidine kinase"/>
    <property type="match status" value="1"/>
</dbReference>
<evidence type="ECO:0000256" key="9">
    <source>
        <dbReference type="SAM" id="MobiDB-lite"/>
    </source>
</evidence>
<feature type="domain" description="Histidine kinase" evidence="11">
    <location>
        <begin position="721"/>
        <end position="915"/>
    </location>
</feature>
<reference evidence="12" key="1">
    <citation type="journal article" date="2014" name="Int. J. Syst. Evol. Microbiol.">
        <title>Complete genome sequence of Corynebacterium casei LMG S-19264T (=DSM 44701T), isolated from a smear-ripened cheese.</title>
        <authorList>
            <consortium name="US DOE Joint Genome Institute (JGI-PGF)"/>
            <person name="Walter F."/>
            <person name="Albersmeier A."/>
            <person name="Kalinowski J."/>
            <person name="Ruckert C."/>
        </authorList>
    </citation>
    <scope>NUCLEOTIDE SEQUENCE</scope>
    <source>
        <strain evidence="12">KCTC 12988</strain>
    </source>
</reference>
<dbReference type="Pfam" id="PF02518">
    <property type="entry name" value="HATPase_c"/>
    <property type="match status" value="1"/>
</dbReference>
<dbReference type="PROSITE" id="PS50109">
    <property type="entry name" value="HIS_KIN"/>
    <property type="match status" value="1"/>
</dbReference>
<keyword evidence="10" id="KW-0472">Membrane</keyword>
<dbReference type="CDD" id="cd16917">
    <property type="entry name" value="HATPase_UhpB-NarQ-NarX-like"/>
    <property type="match status" value="1"/>
</dbReference>
<dbReference type="EC" id="2.7.13.3" evidence="2"/>
<dbReference type="InterPro" id="IPR005467">
    <property type="entry name" value="His_kinase_dom"/>
</dbReference>
<evidence type="ECO:0000313" key="13">
    <source>
        <dbReference type="Proteomes" id="UP000644507"/>
    </source>
</evidence>
<dbReference type="GO" id="GO:0046983">
    <property type="term" value="F:protein dimerization activity"/>
    <property type="evidence" value="ECO:0007669"/>
    <property type="project" value="InterPro"/>
</dbReference>
<keyword evidence="3" id="KW-0597">Phosphoprotein</keyword>
<evidence type="ECO:0000256" key="8">
    <source>
        <dbReference type="ARBA" id="ARBA00023012"/>
    </source>
</evidence>
<dbReference type="GO" id="GO:0000155">
    <property type="term" value="F:phosphorelay sensor kinase activity"/>
    <property type="evidence" value="ECO:0007669"/>
    <property type="project" value="InterPro"/>
</dbReference>
<keyword evidence="13" id="KW-1185">Reference proteome</keyword>
<dbReference type="InterPro" id="IPR011110">
    <property type="entry name" value="Reg_prop"/>
</dbReference>
<dbReference type="AlphaFoldDB" id="A0A918TJG1"/>
<evidence type="ECO:0000256" key="3">
    <source>
        <dbReference type="ARBA" id="ARBA00022553"/>
    </source>
</evidence>
<sequence>MFFSPLLTAQETYSMRVWQSENGLPINIVHSIAQDSKGYIWVATAEGVVRFDGLDFTQIPTPPGFKFSTSGSHRLFATSHGTIWLASSTGTLLRIQGDKATPIWKVDDAPNASPITQLIEGSNGKILILKGPDYWTYHQGKISRIDSVSAEVHELFEEDRIKRANSGRIGHDGRPGTLLSSRQSQWKIDDDNLLTVTTDSGQTWPIFLPGIGREFEVTEMLEDRAGFIWIATSLHGIGLIRQDRVDLQPTAAGLNRSSALAVLQDSQDNVWIANRNGGVELMQGDRTEHFDFPTGEGHRGVVSALYEDRENRLWAATREGPIFRWLGWRFVEEFVHVQQFGQVHNPPLVNAIYQDLDGILWMGGQTGLARAIGRQLDRVGLERGYPGGEVTVMSGGVEGELWVGTAQGFVLQYHEGRLRTIGSPSELLFRHVSSILVESNTRVWVTTLGSGLFLYDGKKWHHFGEDQGLPNARLTHIIDDDLGHFWFGSTGGILRASRADLLNRTTQPDAPIHWLVMNRSDGLPTSECVGGHNPAGWRFKDDSIWFPTTLGVVRVDPSLTKVNRTPPPIYLQAVDVDGTPTKIENGRIDLSPENNLLEISYQGLDFSAPEKLTYRTRLLGFEENWSEMGNERSRTFSAIPPGKYTFQVSAMNGDGVLSAKPAIVRIEKHPHFWQTGWFIAQLWLFVILLAGGIGGVLARIRLKRRIQKLNIHNARETERSRIARDLHDDLGASLTEISLLAGLGAEQAAGSEFQSQLDDLSSRCRATAQALDEIVWAVNPREDSLGSLIDYLGGFATEFLERAGINLRLRIPANLPDHPLDTTYRHSIFLCAREAFNNIVKHSEAETAWLHVTLEEGVLEIFIEDDGKGIHPDEPGLGQGLQNFKARMKACGGQFDRRNRPSGGTVVRFSIPLPNRSNKKRTTPNRQKTK</sequence>
<dbReference type="Pfam" id="PF07494">
    <property type="entry name" value="Reg_prop"/>
    <property type="match status" value="1"/>
</dbReference>
<dbReference type="InterPro" id="IPR003594">
    <property type="entry name" value="HATPase_dom"/>
</dbReference>
<dbReference type="Gene3D" id="1.20.5.1930">
    <property type="match status" value="1"/>
</dbReference>
<name>A0A918TJG1_9BACT</name>
<dbReference type="Proteomes" id="UP000644507">
    <property type="component" value="Unassembled WGS sequence"/>
</dbReference>
<dbReference type="Gene3D" id="2.130.10.10">
    <property type="entry name" value="YVTN repeat-like/Quinoprotein amine dehydrogenase"/>
    <property type="match status" value="3"/>
</dbReference>
<keyword evidence="5" id="KW-0547">Nucleotide-binding</keyword>
<dbReference type="InterPro" id="IPR050482">
    <property type="entry name" value="Sensor_HK_TwoCompSys"/>
</dbReference>
<evidence type="ECO:0000256" key="1">
    <source>
        <dbReference type="ARBA" id="ARBA00000085"/>
    </source>
</evidence>
<evidence type="ECO:0000256" key="4">
    <source>
        <dbReference type="ARBA" id="ARBA00022679"/>
    </source>
</evidence>
<keyword evidence="8" id="KW-0902">Two-component regulatory system</keyword>
<feature type="compositionally biased region" description="Basic residues" evidence="9">
    <location>
        <begin position="917"/>
        <end position="930"/>
    </location>
</feature>
<dbReference type="PANTHER" id="PTHR24421:SF10">
    <property type="entry name" value="NITRATE_NITRITE SENSOR PROTEIN NARQ"/>
    <property type="match status" value="1"/>
</dbReference>
<dbReference type="InterPro" id="IPR011712">
    <property type="entry name" value="Sig_transdc_His_kin_sub3_dim/P"/>
</dbReference>
<dbReference type="SUPFAM" id="SSF63829">
    <property type="entry name" value="Calcium-dependent phosphotriesterase"/>
    <property type="match status" value="2"/>
</dbReference>
<evidence type="ECO:0000256" key="7">
    <source>
        <dbReference type="ARBA" id="ARBA00022840"/>
    </source>
</evidence>
<organism evidence="12 13">
    <name type="scientific">Roseibacillus persicicus</name>
    <dbReference type="NCBI Taxonomy" id="454148"/>
    <lineage>
        <taxon>Bacteria</taxon>
        <taxon>Pseudomonadati</taxon>
        <taxon>Verrucomicrobiota</taxon>
        <taxon>Verrucomicrobiia</taxon>
        <taxon>Verrucomicrobiales</taxon>
        <taxon>Verrucomicrobiaceae</taxon>
        <taxon>Roseibacillus</taxon>
    </lineage>
</organism>
<keyword evidence="7" id="KW-0067">ATP-binding</keyword>
<protein>
    <recommendedName>
        <fullName evidence="2">histidine kinase</fullName>
        <ecNumber evidence="2">2.7.13.3</ecNumber>
    </recommendedName>
</protein>
<evidence type="ECO:0000256" key="10">
    <source>
        <dbReference type="SAM" id="Phobius"/>
    </source>
</evidence>
<dbReference type="InterPro" id="IPR011123">
    <property type="entry name" value="Y_Y_Y"/>
</dbReference>
<evidence type="ECO:0000313" key="12">
    <source>
        <dbReference type="EMBL" id="GHC50407.1"/>
    </source>
</evidence>
<dbReference type="Gene3D" id="2.60.40.10">
    <property type="entry name" value="Immunoglobulins"/>
    <property type="match status" value="1"/>
</dbReference>
<dbReference type="InterPro" id="IPR015943">
    <property type="entry name" value="WD40/YVTN_repeat-like_dom_sf"/>
</dbReference>
<dbReference type="SMART" id="SM00387">
    <property type="entry name" value="HATPase_c"/>
    <property type="match status" value="1"/>
</dbReference>
<dbReference type="Pfam" id="PF07730">
    <property type="entry name" value="HisKA_3"/>
    <property type="match status" value="1"/>
</dbReference>
<evidence type="ECO:0000259" key="11">
    <source>
        <dbReference type="PROSITE" id="PS50109"/>
    </source>
</evidence>
<evidence type="ECO:0000256" key="6">
    <source>
        <dbReference type="ARBA" id="ARBA00022777"/>
    </source>
</evidence>
<dbReference type="GO" id="GO:0005524">
    <property type="term" value="F:ATP binding"/>
    <property type="evidence" value="ECO:0007669"/>
    <property type="project" value="UniProtKB-KW"/>
</dbReference>
<evidence type="ECO:0000256" key="2">
    <source>
        <dbReference type="ARBA" id="ARBA00012438"/>
    </source>
</evidence>